<proteinExistence type="predicted"/>
<dbReference type="EMBL" id="JABFDB010000001">
    <property type="protein sequence ID" value="NYZ18505.1"/>
    <property type="molecule type" value="Genomic_DNA"/>
</dbReference>
<evidence type="ECO:0000313" key="2">
    <source>
        <dbReference type="Proteomes" id="UP000584642"/>
    </source>
</evidence>
<name>A0ABX2T3U2_9PROT</name>
<evidence type="ECO:0000313" key="1">
    <source>
        <dbReference type="EMBL" id="NYZ18505.1"/>
    </source>
</evidence>
<accession>A0ABX2T3U2</accession>
<dbReference type="Pfam" id="PF13318">
    <property type="entry name" value="AtzG-like"/>
    <property type="match status" value="1"/>
</dbReference>
<keyword evidence="2" id="KW-1185">Reference proteome</keyword>
<sequence length="60" mass="6341">MPDIDIPAYVDQAAAVIGLPIDPAHRPGVIMNFERVAGMAALVLDLPLSDTDEVAPVYVP</sequence>
<comment type="caution">
    <text evidence="1">The sequence shown here is derived from an EMBL/GenBank/DDBJ whole genome shotgun (WGS) entry which is preliminary data.</text>
</comment>
<reference evidence="1 2" key="1">
    <citation type="submission" date="2020-05" db="EMBL/GenBank/DDBJ databases">
        <title>Azospirillum oleiclasticum sp. nov, a nitrogen-fixing and heavy crude oil-emulsifying bacterium isolated from the crude oil of Yumen Oilfield.</title>
        <authorList>
            <person name="Wu D."/>
            <person name="Cai M."/>
            <person name="Zhang X."/>
        </authorList>
    </citation>
    <scope>NUCLEOTIDE SEQUENCE [LARGE SCALE GENOMIC DNA]</scope>
    <source>
        <strain evidence="1 2">ROY-1-1-2</strain>
    </source>
</reference>
<dbReference type="RefSeq" id="WP_180280243.1">
    <property type="nucleotide sequence ID" value="NZ_JABFDB010000001.1"/>
</dbReference>
<protein>
    <submittedName>
        <fullName evidence="1">DUF4089 domain-containing protein</fullName>
    </submittedName>
</protein>
<organism evidence="1 2">
    <name type="scientific">Azospirillum oleiclasticum</name>
    <dbReference type="NCBI Taxonomy" id="2735135"/>
    <lineage>
        <taxon>Bacteria</taxon>
        <taxon>Pseudomonadati</taxon>
        <taxon>Pseudomonadota</taxon>
        <taxon>Alphaproteobacteria</taxon>
        <taxon>Rhodospirillales</taxon>
        <taxon>Azospirillaceae</taxon>
        <taxon>Azospirillum</taxon>
    </lineage>
</organism>
<gene>
    <name evidence="1" type="ORF">HND93_02170</name>
</gene>
<dbReference type="InterPro" id="IPR025148">
    <property type="entry name" value="AtzG-like"/>
</dbReference>
<dbReference type="Proteomes" id="UP000584642">
    <property type="component" value="Unassembled WGS sequence"/>
</dbReference>